<protein>
    <recommendedName>
        <fullName evidence="4">DUF1772 domain-containing protein</fullName>
    </recommendedName>
</protein>
<dbReference type="Proteomes" id="UP000216311">
    <property type="component" value="Unassembled WGS sequence"/>
</dbReference>
<name>A0A255HAP3_9ACTN</name>
<sequence>MLPLLGSAAGGALVGVLAAIDRAKGNRPLLILGAGLAVAAFTVTAAYHVPCNNQLATLTAGSAAAKDYWLSYARDWTRMNHVRVALLLASGACLVAGALND</sequence>
<dbReference type="AlphaFoldDB" id="A0A255HAP3"/>
<evidence type="ECO:0000313" key="2">
    <source>
        <dbReference type="EMBL" id="OYO24687.1"/>
    </source>
</evidence>
<keyword evidence="1" id="KW-1133">Transmembrane helix</keyword>
<evidence type="ECO:0008006" key="4">
    <source>
        <dbReference type="Google" id="ProtNLM"/>
    </source>
</evidence>
<gene>
    <name evidence="2" type="ORF">CGZ93_03060</name>
</gene>
<dbReference type="OrthoDB" id="428263at2"/>
<accession>A0A255HAP3</accession>
<comment type="caution">
    <text evidence="2">The sequence shown here is derived from an EMBL/GenBank/DDBJ whole genome shotgun (WGS) entry which is preliminary data.</text>
</comment>
<dbReference type="Pfam" id="PF08592">
    <property type="entry name" value="Anthrone_oxy"/>
    <property type="match status" value="1"/>
</dbReference>
<keyword evidence="1" id="KW-0812">Transmembrane</keyword>
<proteinExistence type="predicted"/>
<organism evidence="2 3">
    <name type="scientific">Enemella dayhoffiae</name>
    <dbReference type="NCBI Taxonomy" id="2016507"/>
    <lineage>
        <taxon>Bacteria</taxon>
        <taxon>Bacillati</taxon>
        <taxon>Actinomycetota</taxon>
        <taxon>Actinomycetes</taxon>
        <taxon>Propionibacteriales</taxon>
        <taxon>Propionibacteriaceae</taxon>
        <taxon>Enemella</taxon>
    </lineage>
</organism>
<feature type="transmembrane region" description="Helical" evidence="1">
    <location>
        <begin position="28"/>
        <end position="49"/>
    </location>
</feature>
<dbReference type="RefSeq" id="WP_094362681.1">
    <property type="nucleotide sequence ID" value="NZ_NMVQ01000002.1"/>
</dbReference>
<keyword evidence="3" id="KW-1185">Reference proteome</keyword>
<keyword evidence="1" id="KW-0472">Membrane</keyword>
<evidence type="ECO:0000313" key="3">
    <source>
        <dbReference type="Proteomes" id="UP000216311"/>
    </source>
</evidence>
<dbReference type="InterPro" id="IPR013901">
    <property type="entry name" value="Anthrone_oxy"/>
</dbReference>
<feature type="transmembrane region" description="Helical" evidence="1">
    <location>
        <begin position="82"/>
        <end position="99"/>
    </location>
</feature>
<evidence type="ECO:0000256" key="1">
    <source>
        <dbReference type="SAM" id="Phobius"/>
    </source>
</evidence>
<reference evidence="2 3" key="1">
    <citation type="submission" date="2017-07" db="EMBL/GenBank/DDBJ databases">
        <title>Draft whole genome sequences of clinical Proprionibacteriaceae strains.</title>
        <authorList>
            <person name="Bernier A.-M."/>
            <person name="Bernard K."/>
            <person name="Domingo M.-C."/>
        </authorList>
    </citation>
    <scope>NUCLEOTIDE SEQUENCE [LARGE SCALE GENOMIC DNA]</scope>
    <source>
        <strain evidence="2 3">NML 130396</strain>
    </source>
</reference>
<dbReference type="EMBL" id="NMVQ01000002">
    <property type="protein sequence ID" value="OYO24687.1"/>
    <property type="molecule type" value="Genomic_DNA"/>
</dbReference>